<evidence type="ECO:0000259" key="2">
    <source>
        <dbReference type="Pfam" id="PF04575"/>
    </source>
</evidence>
<reference evidence="3 4" key="1">
    <citation type="submission" date="2006-03" db="EMBL/GenBank/DDBJ databases">
        <title>Complete sequence of Shewanella denitrificans OS217.</title>
        <authorList>
            <consortium name="US DOE Joint Genome Institute"/>
            <person name="Copeland A."/>
            <person name="Lucas S."/>
            <person name="Lapidus A."/>
            <person name="Barry K."/>
            <person name="Detter J.C."/>
            <person name="Glavina del Rio T."/>
            <person name="Hammon N."/>
            <person name="Israni S."/>
            <person name="Dalin E."/>
            <person name="Tice H."/>
            <person name="Pitluck S."/>
            <person name="Brettin T."/>
            <person name="Bruce D."/>
            <person name="Han C."/>
            <person name="Tapia R."/>
            <person name="Gilna P."/>
            <person name="Kiss H."/>
            <person name="Schmutz J."/>
            <person name="Larimer F."/>
            <person name="Land M."/>
            <person name="Hauser L."/>
            <person name="Kyrpides N."/>
            <person name="Lykidis A."/>
            <person name="Richardson P."/>
        </authorList>
    </citation>
    <scope>NUCLEOTIDE SEQUENCE [LARGE SCALE GENOMIC DNA]</scope>
    <source>
        <strain evidence="4">OS217 / ATCC BAA-1090 / DSM 15013</strain>
    </source>
</reference>
<feature type="chain" id="PRO_5004181450" description="Surface lipoprotein assembly modifier C-terminal domain-containing protein" evidence="1">
    <location>
        <begin position="24"/>
        <end position="306"/>
    </location>
</feature>
<feature type="signal peptide" evidence="1">
    <location>
        <begin position="1"/>
        <end position="23"/>
    </location>
</feature>
<dbReference type="InterPro" id="IPR007655">
    <property type="entry name" value="Slam_C"/>
</dbReference>
<sequence length="306" mass="34388">MMAIYSRITCVLLLSCAQPSAMAQTETQNDAVTVTGKAQAGMEYQSNVNISELEQASGASDSATVLEAEINLGWQASEALRFDTGYSINDKRYQDASDYDTRLQLAFIDSNYRFDNMNLGANFYHAKADLAQRDFMSLNQYSLYSMHNLSDTWYLRPSVKRSEKTFAQLESRDASNNGANLDSYWFFDQGQRFVSVGLNYEDEAAQDNAFSYGAKGVSVRASSKFDLWQLSQQLQLGMKLSLRDYAQGIDGASRDDLHQQFDAKWTLNINSHFAVVTSLEYGDYQSVLDSANYNETRAGLMLQVSF</sequence>
<name>Q12RS0_SHEDO</name>
<dbReference type="HOGENOM" id="CLU_908801_0_0_6"/>
<organism evidence="3 4">
    <name type="scientific">Shewanella denitrificans (strain OS217 / ATCC BAA-1090 / DSM 15013)</name>
    <dbReference type="NCBI Taxonomy" id="318161"/>
    <lineage>
        <taxon>Bacteria</taxon>
        <taxon>Pseudomonadati</taxon>
        <taxon>Pseudomonadota</taxon>
        <taxon>Gammaproteobacteria</taxon>
        <taxon>Alteromonadales</taxon>
        <taxon>Shewanellaceae</taxon>
        <taxon>Shewanella</taxon>
    </lineage>
</organism>
<accession>Q12RS0</accession>
<gene>
    <name evidence="3" type="ordered locus">Sden_0566</name>
</gene>
<dbReference type="OrthoDB" id="6380601at2"/>
<dbReference type="KEGG" id="sdn:Sden_0566"/>
<evidence type="ECO:0000256" key="1">
    <source>
        <dbReference type="SAM" id="SignalP"/>
    </source>
</evidence>
<dbReference type="EMBL" id="CP000302">
    <property type="protein sequence ID" value="ABE53856.1"/>
    <property type="molecule type" value="Genomic_DNA"/>
</dbReference>
<dbReference type="eggNOG" id="ENOG502ZB2R">
    <property type="taxonomic scope" value="Bacteria"/>
</dbReference>
<evidence type="ECO:0000313" key="4">
    <source>
        <dbReference type="Proteomes" id="UP000001982"/>
    </source>
</evidence>
<keyword evidence="4" id="KW-1185">Reference proteome</keyword>
<dbReference type="RefSeq" id="WP_011495022.1">
    <property type="nucleotide sequence ID" value="NC_007954.1"/>
</dbReference>
<feature type="domain" description="Surface lipoprotein assembly modifier C-terminal" evidence="2">
    <location>
        <begin position="64"/>
        <end position="239"/>
    </location>
</feature>
<protein>
    <recommendedName>
        <fullName evidence="2">Surface lipoprotein assembly modifier C-terminal domain-containing protein</fullName>
    </recommendedName>
</protein>
<dbReference type="Proteomes" id="UP000001982">
    <property type="component" value="Chromosome"/>
</dbReference>
<evidence type="ECO:0000313" key="3">
    <source>
        <dbReference type="EMBL" id="ABE53856.1"/>
    </source>
</evidence>
<dbReference type="Pfam" id="PF04575">
    <property type="entry name" value="SlipAM"/>
    <property type="match status" value="1"/>
</dbReference>
<proteinExistence type="predicted"/>
<dbReference type="AlphaFoldDB" id="Q12RS0"/>
<dbReference type="STRING" id="318161.Sden_0566"/>
<keyword evidence="1" id="KW-0732">Signal</keyword>